<proteinExistence type="predicted"/>
<organism evidence="2 3">
    <name type="scientific">Rhodococcoides trifolii</name>
    <dbReference type="NCBI Taxonomy" id="908250"/>
    <lineage>
        <taxon>Bacteria</taxon>
        <taxon>Bacillati</taxon>
        <taxon>Actinomycetota</taxon>
        <taxon>Actinomycetes</taxon>
        <taxon>Mycobacteriales</taxon>
        <taxon>Nocardiaceae</taxon>
        <taxon>Rhodococcoides</taxon>
    </lineage>
</organism>
<dbReference type="Gene3D" id="3.30.420.10">
    <property type="entry name" value="Ribonuclease H-like superfamily/Ribonuclease H"/>
    <property type="match status" value="1"/>
</dbReference>
<feature type="region of interest" description="Disordered" evidence="1">
    <location>
        <begin position="183"/>
        <end position="205"/>
    </location>
</feature>
<reference evidence="2" key="2">
    <citation type="submission" date="2020-09" db="EMBL/GenBank/DDBJ databases">
        <authorList>
            <person name="Sun Q."/>
            <person name="Sedlacek I."/>
        </authorList>
    </citation>
    <scope>NUCLEOTIDE SEQUENCE</scope>
    <source>
        <strain evidence="2">CCM 7905</strain>
    </source>
</reference>
<protein>
    <submittedName>
        <fullName evidence="2">Uncharacterized protein</fullName>
    </submittedName>
</protein>
<evidence type="ECO:0000256" key="1">
    <source>
        <dbReference type="SAM" id="MobiDB-lite"/>
    </source>
</evidence>
<evidence type="ECO:0000313" key="2">
    <source>
        <dbReference type="EMBL" id="GGG04317.1"/>
    </source>
</evidence>
<dbReference type="SUPFAM" id="SSF53098">
    <property type="entry name" value="Ribonuclease H-like"/>
    <property type="match status" value="1"/>
</dbReference>
<comment type="caution">
    <text evidence="2">The sequence shown here is derived from an EMBL/GenBank/DDBJ whole genome shotgun (WGS) entry which is preliminary data.</text>
</comment>
<dbReference type="EMBL" id="BMCU01000002">
    <property type="protein sequence ID" value="GGG04317.1"/>
    <property type="molecule type" value="Genomic_DNA"/>
</dbReference>
<feature type="compositionally biased region" description="Polar residues" evidence="1">
    <location>
        <begin position="188"/>
        <end position="205"/>
    </location>
</feature>
<accession>A0A917D046</accession>
<dbReference type="RefSeq" id="WP_188544471.1">
    <property type="nucleotide sequence ID" value="NZ_BMCU01000002.1"/>
</dbReference>
<dbReference type="AlphaFoldDB" id="A0A917D046"/>
<dbReference type="Proteomes" id="UP000654257">
    <property type="component" value="Unassembled WGS sequence"/>
</dbReference>
<evidence type="ECO:0000313" key="3">
    <source>
        <dbReference type="Proteomes" id="UP000654257"/>
    </source>
</evidence>
<sequence>MTTVIGLDLSLVCTGIAHIATNRPDPIVHLVTSRGHRTDTRATKGARIRDIRNRIMNTIPRNTTLVVLEGISYASNNPGTDERHHLWWLISDALDHLDIPLAVCPPATLKKFVCDKGNAPKAAVVAAIARMWPTTELPTDDAADSLGLATIAAQHTKIPLPFPILERHKLALTKIDWPPQLRTDADTVISTPTTNQQDRMSGDTP</sequence>
<gene>
    <name evidence="2" type="ORF">GCM10007304_18040</name>
</gene>
<keyword evidence="3" id="KW-1185">Reference proteome</keyword>
<name>A0A917D046_9NOCA</name>
<dbReference type="InterPro" id="IPR012337">
    <property type="entry name" value="RNaseH-like_sf"/>
</dbReference>
<dbReference type="GO" id="GO:0003676">
    <property type="term" value="F:nucleic acid binding"/>
    <property type="evidence" value="ECO:0007669"/>
    <property type="project" value="InterPro"/>
</dbReference>
<reference evidence="2" key="1">
    <citation type="journal article" date="2014" name="Int. J. Syst. Evol. Microbiol.">
        <title>Complete genome sequence of Corynebacterium casei LMG S-19264T (=DSM 44701T), isolated from a smear-ripened cheese.</title>
        <authorList>
            <consortium name="US DOE Joint Genome Institute (JGI-PGF)"/>
            <person name="Walter F."/>
            <person name="Albersmeier A."/>
            <person name="Kalinowski J."/>
            <person name="Ruckert C."/>
        </authorList>
    </citation>
    <scope>NUCLEOTIDE SEQUENCE</scope>
    <source>
        <strain evidence="2">CCM 7905</strain>
    </source>
</reference>
<dbReference type="InterPro" id="IPR036397">
    <property type="entry name" value="RNaseH_sf"/>
</dbReference>